<dbReference type="Pfam" id="PF16212">
    <property type="entry name" value="PhoLip_ATPase_C"/>
    <property type="match status" value="1"/>
</dbReference>
<evidence type="ECO:0000256" key="6">
    <source>
        <dbReference type="ARBA" id="ARBA00022741"/>
    </source>
</evidence>
<feature type="transmembrane region" description="Helical" evidence="16">
    <location>
        <begin position="1011"/>
        <end position="1037"/>
    </location>
</feature>
<keyword evidence="7 14" id="KW-0067">ATP-binding</keyword>
<dbReference type="GO" id="GO:0140326">
    <property type="term" value="F:ATPase-coupled intramembrane lipid transporter activity"/>
    <property type="evidence" value="ECO:0007669"/>
    <property type="project" value="UniProtKB-EC"/>
</dbReference>
<dbReference type="SFLD" id="SFLDG00002">
    <property type="entry name" value="C1.7:_P-type_atpase_like"/>
    <property type="match status" value="1"/>
</dbReference>
<dbReference type="InterPro" id="IPR006539">
    <property type="entry name" value="P-type_ATPase_IV"/>
</dbReference>
<feature type="binding site" evidence="14">
    <location>
        <position position="755"/>
    </location>
    <ligand>
        <name>ATP</name>
        <dbReference type="ChEBI" id="CHEBI:30616"/>
    </ligand>
</feature>
<keyword evidence="10 16" id="KW-1133">Transmembrane helix</keyword>
<evidence type="ECO:0000256" key="11">
    <source>
        <dbReference type="ARBA" id="ARBA00023136"/>
    </source>
</evidence>
<feature type="binding site" evidence="15">
    <location>
        <position position="394"/>
    </location>
    <ligand>
        <name>Mg(2+)</name>
        <dbReference type="ChEBI" id="CHEBI:18420"/>
    </ligand>
</feature>
<evidence type="ECO:0000256" key="3">
    <source>
        <dbReference type="ARBA" id="ARBA00008109"/>
    </source>
</evidence>
<dbReference type="NCBIfam" id="TIGR01494">
    <property type="entry name" value="ATPase_P-type"/>
    <property type="match status" value="1"/>
</dbReference>
<keyword evidence="17" id="KW-0175">Coiled coil</keyword>
<dbReference type="Pfam" id="PF16209">
    <property type="entry name" value="PhoLip_ATPase_N"/>
    <property type="match status" value="1"/>
</dbReference>
<dbReference type="InterPro" id="IPR023299">
    <property type="entry name" value="ATPase_P-typ_cyto_dom_N"/>
</dbReference>
<dbReference type="InterPro" id="IPR036412">
    <property type="entry name" value="HAD-like_sf"/>
</dbReference>
<dbReference type="PANTHER" id="PTHR24092">
    <property type="entry name" value="PROBABLE PHOSPHOLIPID-TRANSPORTING ATPASE"/>
    <property type="match status" value="1"/>
</dbReference>
<dbReference type="SUPFAM" id="SSF56784">
    <property type="entry name" value="HAD-like"/>
    <property type="match status" value="1"/>
</dbReference>
<feature type="domain" description="P-type ATPase C-terminal" evidence="20">
    <location>
        <begin position="801"/>
        <end position="1052"/>
    </location>
</feature>
<dbReference type="SFLD" id="SFLDS00003">
    <property type="entry name" value="Haloacid_Dehalogenase"/>
    <property type="match status" value="1"/>
</dbReference>
<feature type="transmembrane region" description="Helical" evidence="16">
    <location>
        <begin position="78"/>
        <end position="95"/>
    </location>
</feature>
<dbReference type="Gene3D" id="3.40.1110.10">
    <property type="entry name" value="Calcium-transporting ATPase, cytoplasmic domain N"/>
    <property type="match status" value="1"/>
</dbReference>
<dbReference type="GO" id="GO:0005524">
    <property type="term" value="F:ATP binding"/>
    <property type="evidence" value="ECO:0007669"/>
    <property type="project" value="UniProtKB-UniRule"/>
</dbReference>
<dbReference type="InterPro" id="IPR059000">
    <property type="entry name" value="ATPase_P-type_domA"/>
</dbReference>
<comment type="catalytic activity">
    <reaction evidence="12 16">
        <text>ATP + H2O + phospholipidSide 1 = ADP + phosphate + phospholipidSide 2.</text>
        <dbReference type="EC" id="7.6.2.1"/>
    </reaction>
</comment>
<evidence type="ECO:0000256" key="4">
    <source>
        <dbReference type="ARBA" id="ARBA00022692"/>
    </source>
</evidence>
<dbReference type="EC" id="7.6.2.1" evidence="16"/>
<feature type="domain" description="P-type ATPase N-terminal" evidence="19">
    <location>
        <begin position="29"/>
        <end position="76"/>
    </location>
</feature>
<feature type="binding site" evidence="15">
    <location>
        <position position="779"/>
    </location>
    <ligand>
        <name>Mg(2+)</name>
        <dbReference type="ChEBI" id="CHEBI:18420"/>
    </ligand>
</feature>
<gene>
    <name evidence="21" type="ORF">SteCoe_6191</name>
</gene>
<evidence type="ECO:0000256" key="15">
    <source>
        <dbReference type="PIRSR" id="PIRSR606539-3"/>
    </source>
</evidence>
<organism evidence="21 22">
    <name type="scientific">Stentor coeruleus</name>
    <dbReference type="NCBI Taxonomy" id="5963"/>
    <lineage>
        <taxon>Eukaryota</taxon>
        <taxon>Sar</taxon>
        <taxon>Alveolata</taxon>
        <taxon>Ciliophora</taxon>
        <taxon>Postciliodesmatophora</taxon>
        <taxon>Heterotrichea</taxon>
        <taxon>Heterotrichida</taxon>
        <taxon>Stentoridae</taxon>
        <taxon>Stentor</taxon>
    </lineage>
</organism>
<feature type="binding site" evidence="15">
    <location>
        <position position="392"/>
    </location>
    <ligand>
        <name>Mg(2+)</name>
        <dbReference type="ChEBI" id="CHEBI:18420"/>
    </ligand>
</feature>
<proteinExistence type="inferred from homology"/>
<keyword evidence="9 16" id="KW-1278">Translocase</keyword>
<name>A0A1R2CQL8_9CILI</name>
<evidence type="ECO:0000256" key="16">
    <source>
        <dbReference type="RuleBase" id="RU362033"/>
    </source>
</evidence>
<feature type="transmembrane region" description="Helical" evidence="16">
    <location>
        <begin position="51"/>
        <end position="72"/>
    </location>
</feature>
<feature type="transmembrane region" description="Helical" evidence="16">
    <location>
        <begin position="832"/>
        <end position="853"/>
    </location>
</feature>
<dbReference type="GO" id="GO:0016887">
    <property type="term" value="F:ATP hydrolysis activity"/>
    <property type="evidence" value="ECO:0007669"/>
    <property type="project" value="InterPro"/>
</dbReference>
<evidence type="ECO:0000256" key="2">
    <source>
        <dbReference type="ARBA" id="ARBA00004308"/>
    </source>
</evidence>
<dbReference type="Pfam" id="PF13246">
    <property type="entry name" value="Cation_ATPase"/>
    <property type="match status" value="1"/>
</dbReference>
<dbReference type="InterPro" id="IPR001757">
    <property type="entry name" value="P_typ_ATPase"/>
</dbReference>
<keyword evidence="5 15" id="KW-0479">Metal-binding</keyword>
<feature type="binding site" evidence="14">
    <location>
        <position position="566"/>
    </location>
    <ligand>
        <name>ATP</name>
        <dbReference type="ChEBI" id="CHEBI:30616"/>
    </ligand>
</feature>
<evidence type="ECO:0000256" key="9">
    <source>
        <dbReference type="ARBA" id="ARBA00022967"/>
    </source>
</evidence>
<dbReference type="SUPFAM" id="SSF81653">
    <property type="entry name" value="Calcium ATPase, transduction domain A"/>
    <property type="match status" value="1"/>
</dbReference>
<dbReference type="NCBIfam" id="TIGR01652">
    <property type="entry name" value="ATPase-Plipid"/>
    <property type="match status" value="1"/>
</dbReference>
<feature type="binding site" evidence="14">
    <location>
        <position position="512"/>
    </location>
    <ligand>
        <name>ATP</name>
        <dbReference type="ChEBI" id="CHEBI:30616"/>
    </ligand>
</feature>
<evidence type="ECO:0000313" key="21">
    <source>
        <dbReference type="EMBL" id="OMJ91299.1"/>
    </source>
</evidence>
<evidence type="ECO:0000256" key="5">
    <source>
        <dbReference type="ARBA" id="ARBA00022723"/>
    </source>
</evidence>
<dbReference type="Gene3D" id="3.40.50.1000">
    <property type="entry name" value="HAD superfamily/HAD-like"/>
    <property type="match status" value="1"/>
</dbReference>
<keyword evidence="4 16" id="KW-0812">Transmembrane</keyword>
<accession>A0A1R2CQL8</accession>
<evidence type="ECO:0000256" key="14">
    <source>
        <dbReference type="PIRSR" id="PIRSR606539-2"/>
    </source>
</evidence>
<dbReference type="SUPFAM" id="SSF81665">
    <property type="entry name" value="Calcium ATPase, transmembrane domain M"/>
    <property type="match status" value="1"/>
</dbReference>
<evidence type="ECO:0000259" key="20">
    <source>
        <dbReference type="Pfam" id="PF16212"/>
    </source>
</evidence>
<dbReference type="PROSITE" id="PS00154">
    <property type="entry name" value="ATPASE_E1_E2"/>
    <property type="match status" value="1"/>
</dbReference>
<dbReference type="AlphaFoldDB" id="A0A1R2CQL8"/>
<dbReference type="InterPro" id="IPR008250">
    <property type="entry name" value="ATPase_P-typ_transduc_dom_A_sf"/>
</dbReference>
<evidence type="ECO:0000256" key="12">
    <source>
        <dbReference type="ARBA" id="ARBA00034036"/>
    </source>
</evidence>
<keyword evidence="11 16" id="KW-0472">Membrane</keyword>
<feature type="binding site" evidence="14">
    <location>
        <position position="394"/>
    </location>
    <ligand>
        <name>ATP</name>
        <dbReference type="ChEBI" id="CHEBI:30616"/>
    </ligand>
</feature>
<feature type="coiled-coil region" evidence="17">
    <location>
        <begin position="671"/>
        <end position="705"/>
    </location>
</feature>
<feature type="binding site" evidence="14">
    <location>
        <position position="779"/>
    </location>
    <ligand>
        <name>ATP</name>
        <dbReference type="ChEBI" id="CHEBI:30616"/>
    </ligand>
</feature>
<protein>
    <recommendedName>
        <fullName evidence="16">Phospholipid-transporting ATPase</fullName>
        <ecNumber evidence="16">7.6.2.1</ecNumber>
    </recommendedName>
</protein>
<feature type="binding site" evidence="15">
    <location>
        <position position="775"/>
    </location>
    <ligand>
        <name>Mg(2+)</name>
        <dbReference type="ChEBI" id="CHEBI:18420"/>
    </ligand>
</feature>
<feature type="binding site" evidence="14">
    <location>
        <position position="649"/>
    </location>
    <ligand>
        <name>ATP</name>
        <dbReference type="ChEBI" id="CHEBI:30616"/>
    </ligand>
</feature>
<feature type="transmembrane region" description="Helical" evidence="16">
    <location>
        <begin position="323"/>
        <end position="346"/>
    </location>
</feature>
<evidence type="ECO:0000256" key="10">
    <source>
        <dbReference type="ARBA" id="ARBA00022989"/>
    </source>
</evidence>
<feature type="transmembrane region" description="Helical" evidence="16">
    <location>
        <begin position="915"/>
        <end position="934"/>
    </location>
</feature>
<dbReference type="InterPro" id="IPR018303">
    <property type="entry name" value="ATPase_P-typ_P_site"/>
</dbReference>
<feature type="active site" description="4-aspartylphosphate intermediate" evidence="13">
    <location>
        <position position="392"/>
    </location>
</feature>
<dbReference type="SFLD" id="SFLDF00027">
    <property type="entry name" value="p-type_atpase"/>
    <property type="match status" value="1"/>
</dbReference>
<sequence length="1071" mass="122461">MDNKTTENIQIETEESSFRRVILGQVNIKEFCSNQVVTSRYSLINWIPKSIILQFARVSNIYFLAITILVFFPFSPRLPWGLASTFLGVIAFTMIKEGVEDISRHKQDREVNKAKVTIYDLYEKKFIEIESKDLRVGNIVKIKENENIHADLIMLCSSSAKGVAYVNTMNLDGETNLKEKIISHLTEKIKDENDLNDFKAEFDVDHPNSSLVKWNCNMIHGRNFEPMSLKQLLMRGCVLKNTDWVLGVVIYSGVDCKIVQNSKKVPTKVSVLQKELNKVVYSIIVFLFVLCLLLGGFGKYWHDRNDSASEYIDFPDSYKASDVIVRAITFWIQLVAFIPISLYVVVETQRLILCSFIKNDILMYDEKLDRSASWRASDIIEQLGQVEFIFSDKTGTLTKNEMELLKCGINTNVISLHNDAHIEKIKKTLNKQKGRRKKEAVNYFRTLALCHSVFPTLHNEKLVYHSPSPDEIALVDGAKLVGFELRERREDCIVISVNGNEEVWKIIAEIPFSSERKRMSIILQAEDEKFYLFTKGADTIMLDLVNIENPEPIAKELETFALEGLRTLVMAGKELNLEEFASWNEEWKKVMLSNAKNKDEMIDEVCKKIEKDLTFYGTSAIEDKLQDYVPETIKLLIEAKIRLWVLTGDKEETAIEIAKSCNLINDQTELIKLFETSQNEINNRLQSLENKFSLLEKSFTDLEKIKNSLATPLSIAINGSTLAFIKGNQKLMSIFFRLGFIASTCICCRMSPSQKSDVVQLCKSNGKWISLAIGDGANDVSMIQTASIGVGVAGKEGTQAVLAAEFSITQFSHLRRLLFVHGRYAYHRMTHFILYFFYKNFVMEICEAWYSVVSGFSGQIYYLDWFTAFFNLFWTSWPSIAFFALEQDVPPEVSLKYPSLYSAGQKNVYFDLKTFWVWIGYALMSGTFIFWFPMSTIPGGEGKNGHEPGLFWISTVSFILMMHVVNTKLLIVSCFWNKINVGAICLSFLLFYVMIILLNTNEIAFAFQPEFPGLLFIILSHGKTWIIVILGSMIALMPDFITMCIKRVMFPTPNDKVRGYNKFTSKVDPMT</sequence>
<dbReference type="Gene3D" id="2.70.150.10">
    <property type="entry name" value="Calcium-transporting ATPase, cytoplasmic transduction domain A"/>
    <property type="match status" value="1"/>
</dbReference>
<dbReference type="InterPro" id="IPR032630">
    <property type="entry name" value="P_typ_ATPase_c"/>
</dbReference>
<dbReference type="PRINTS" id="PR00119">
    <property type="entry name" value="CATATPASE"/>
</dbReference>
<dbReference type="InterPro" id="IPR023298">
    <property type="entry name" value="ATPase_P-typ_TM_dom_sf"/>
</dbReference>
<feature type="binding site" evidence="14">
    <location>
        <position position="749"/>
    </location>
    <ligand>
        <name>ATP</name>
        <dbReference type="ChEBI" id="CHEBI:30616"/>
    </ligand>
</feature>
<keyword evidence="22" id="KW-1185">Reference proteome</keyword>
<feature type="binding site" evidence="14">
    <location>
        <position position="647"/>
    </location>
    <ligand>
        <name>ATP</name>
        <dbReference type="ChEBI" id="CHEBI:30616"/>
    </ligand>
</feature>
<keyword evidence="8 15" id="KW-0460">Magnesium</keyword>
<dbReference type="EMBL" id="MPUH01000084">
    <property type="protein sequence ID" value="OMJ91299.1"/>
    <property type="molecule type" value="Genomic_DNA"/>
</dbReference>
<feature type="transmembrane region" description="Helical" evidence="16">
    <location>
        <begin position="979"/>
        <end position="999"/>
    </location>
</feature>
<feature type="transmembrane region" description="Helical" evidence="16">
    <location>
        <begin position="865"/>
        <end position="885"/>
    </location>
</feature>
<evidence type="ECO:0000256" key="13">
    <source>
        <dbReference type="PIRSR" id="PIRSR606539-1"/>
    </source>
</evidence>
<feature type="binding site" evidence="14">
    <location>
        <position position="392"/>
    </location>
    <ligand>
        <name>ATP</name>
        <dbReference type="ChEBI" id="CHEBI:30616"/>
    </ligand>
</feature>
<comment type="cofactor">
    <cofactor evidence="15">
        <name>Mg(2+)</name>
        <dbReference type="ChEBI" id="CHEBI:18420"/>
    </cofactor>
</comment>
<feature type="binding site" evidence="14">
    <location>
        <position position="471"/>
    </location>
    <ligand>
        <name>ATP</name>
        <dbReference type="ChEBI" id="CHEBI:30616"/>
    </ligand>
</feature>
<dbReference type="GO" id="GO:0005886">
    <property type="term" value="C:plasma membrane"/>
    <property type="evidence" value="ECO:0007669"/>
    <property type="project" value="TreeGrafter"/>
</dbReference>
<comment type="similarity">
    <text evidence="3 16">Belongs to the cation transport ATPase (P-type) (TC 3.A.3) family. Type IV subfamily.</text>
</comment>
<evidence type="ECO:0000259" key="19">
    <source>
        <dbReference type="Pfam" id="PF16209"/>
    </source>
</evidence>
<feature type="binding site" evidence="14">
    <location>
        <position position="648"/>
    </location>
    <ligand>
        <name>ATP</name>
        <dbReference type="ChEBI" id="CHEBI:30616"/>
    </ligand>
</feature>
<feature type="transmembrane region" description="Helical" evidence="16">
    <location>
        <begin position="949"/>
        <end position="967"/>
    </location>
</feature>
<dbReference type="Pfam" id="PF00122">
    <property type="entry name" value="E1-E2_ATPase"/>
    <property type="match status" value="1"/>
</dbReference>
<comment type="subcellular location">
    <subcellularLocation>
        <location evidence="2">Endomembrane system</location>
    </subcellularLocation>
    <subcellularLocation>
        <location evidence="1 16">Membrane</location>
        <topology evidence="1 16">Multi-pass membrane protein</topology>
    </subcellularLocation>
</comment>
<dbReference type="OrthoDB" id="377733at2759"/>
<evidence type="ECO:0000256" key="17">
    <source>
        <dbReference type="SAM" id="Coils"/>
    </source>
</evidence>
<evidence type="ECO:0000259" key="18">
    <source>
        <dbReference type="Pfam" id="PF00122"/>
    </source>
</evidence>
<feature type="transmembrane region" description="Helical" evidence="16">
    <location>
        <begin position="279"/>
        <end position="301"/>
    </location>
</feature>
<dbReference type="Proteomes" id="UP000187209">
    <property type="component" value="Unassembled WGS sequence"/>
</dbReference>
<feature type="domain" description="P-type ATPase A" evidence="18">
    <location>
        <begin position="114"/>
        <end position="184"/>
    </location>
</feature>
<dbReference type="InterPro" id="IPR032631">
    <property type="entry name" value="P-type_ATPase_N"/>
</dbReference>
<evidence type="ECO:0000256" key="7">
    <source>
        <dbReference type="ARBA" id="ARBA00022840"/>
    </source>
</evidence>
<feature type="binding site" evidence="14">
    <location>
        <position position="778"/>
    </location>
    <ligand>
        <name>ATP</name>
        <dbReference type="ChEBI" id="CHEBI:30616"/>
    </ligand>
</feature>
<dbReference type="GO" id="GO:0045332">
    <property type="term" value="P:phospholipid translocation"/>
    <property type="evidence" value="ECO:0007669"/>
    <property type="project" value="TreeGrafter"/>
</dbReference>
<evidence type="ECO:0000256" key="1">
    <source>
        <dbReference type="ARBA" id="ARBA00004141"/>
    </source>
</evidence>
<keyword evidence="6 14" id="KW-0547">Nucleotide-binding</keyword>
<feature type="binding site" evidence="14">
    <location>
        <position position="393"/>
    </location>
    <ligand>
        <name>ATP</name>
        <dbReference type="ChEBI" id="CHEBI:30616"/>
    </ligand>
</feature>
<reference evidence="21 22" key="1">
    <citation type="submission" date="2016-11" db="EMBL/GenBank/DDBJ databases">
        <title>The macronuclear genome of Stentor coeruleus: a giant cell with tiny introns.</title>
        <authorList>
            <person name="Slabodnick M."/>
            <person name="Ruby J.G."/>
            <person name="Reiff S.B."/>
            <person name="Swart E.C."/>
            <person name="Gosai S."/>
            <person name="Prabakaran S."/>
            <person name="Witkowska E."/>
            <person name="Larue G.E."/>
            <person name="Fisher S."/>
            <person name="Freeman R.M."/>
            <person name="Gunawardena J."/>
            <person name="Chu W."/>
            <person name="Stover N.A."/>
            <person name="Gregory B.D."/>
            <person name="Nowacki M."/>
            <person name="Derisi J."/>
            <person name="Roy S.W."/>
            <person name="Marshall W.F."/>
            <person name="Sood P."/>
        </authorList>
    </citation>
    <scope>NUCLEOTIDE SEQUENCE [LARGE SCALE GENOMIC DNA]</scope>
    <source>
        <strain evidence="21">WM001</strain>
    </source>
</reference>
<comment type="caution">
    <text evidence="21">The sequence shown here is derived from an EMBL/GenBank/DDBJ whole genome shotgun (WGS) entry which is preliminary data.</text>
</comment>
<feature type="binding site" evidence="14">
    <location>
        <position position="535"/>
    </location>
    <ligand>
        <name>ATP</name>
        <dbReference type="ChEBI" id="CHEBI:30616"/>
    </ligand>
</feature>
<dbReference type="SUPFAM" id="SSF81660">
    <property type="entry name" value="Metal cation-transporting ATPase, ATP-binding domain N"/>
    <property type="match status" value="1"/>
</dbReference>
<dbReference type="FunFam" id="3.40.50.1000:FF:000014">
    <property type="entry name" value="Phospholipid-transporting ATPase"/>
    <property type="match status" value="1"/>
</dbReference>
<dbReference type="GO" id="GO:0000287">
    <property type="term" value="F:magnesium ion binding"/>
    <property type="evidence" value="ECO:0007669"/>
    <property type="project" value="UniProtKB-UniRule"/>
</dbReference>
<dbReference type="InterPro" id="IPR023214">
    <property type="entry name" value="HAD_sf"/>
</dbReference>
<evidence type="ECO:0000256" key="8">
    <source>
        <dbReference type="ARBA" id="ARBA00022842"/>
    </source>
</evidence>
<dbReference type="InterPro" id="IPR044492">
    <property type="entry name" value="P_typ_ATPase_HD_dom"/>
</dbReference>
<evidence type="ECO:0000313" key="22">
    <source>
        <dbReference type="Proteomes" id="UP000187209"/>
    </source>
</evidence>